<dbReference type="PANTHER" id="PTHR46389:SF3">
    <property type="entry name" value="POLYCOMB GROUP PROTEIN PC"/>
    <property type="match status" value="1"/>
</dbReference>
<evidence type="ECO:0000256" key="1">
    <source>
        <dbReference type="ARBA" id="ARBA00004123"/>
    </source>
</evidence>
<dbReference type="InterPro" id="IPR016197">
    <property type="entry name" value="Chromo-like_dom_sf"/>
</dbReference>
<protein>
    <submittedName>
        <fullName evidence="8">Chromobox protein 7-like isoform X7</fullName>
    </submittedName>
</protein>
<sequence length="143" mass="16546">MELSSVGERVFAAECIIKKRIRKGKVEYFVKWKGWSPKYNTWEPEENILDVRLLEAFEQQTAKEAKKKSKPLKTIRKSSPPPEFWKKQNKVADQILITDVTANDMTITVRECKTQHGFFKERAMTEKKSIAVSTEMPHASAKS</sequence>
<dbReference type="InterPro" id="IPR023779">
    <property type="entry name" value="Chromodomain_CS"/>
</dbReference>
<dbReference type="STRING" id="299467.A0A443SVK8"/>
<feature type="region of interest" description="Disordered" evidence="6">
    <location>
        <begin position="63"/>
        <end position="84"/>
    </location>
</feature>
<evidence type="ECO:0000313" key="8">
    <source>
        <dbReference type="EMBL" id="RWS31556.1"/>
    </source>
</evidence>
<dbReference type="GO" id="GO:0000122">
    <property type="term" value="P:negative regulation of transcription by RNA polymerase II"/>
    <property type="evidence" value="ECO:0007669"/>
    <property type="project" value="TreeGrafter"/>
</dbReference>
<dbReference type="SMART" id="SM00298">
    <property type="entry name" value="CHROMO"/>
    <property type="match status" value="1"/>
</dbReference>
<evidence type="ECO:0000256" key="2">
    <source>
        <dbReference type="ARBA" id="ARBA00022491"/>
    </source>
</evidence>
<dbReference type="GO" id="GO:0003682">
    <property type="term" value="F:chromatin binding"/>
    <property type="evidence" value="ECO:0007669"/>
    <property type="project" value="TreeGrafter"/>
</dbReference>
<keyword evidence="3" id="KW-0805">Transcription regulation</keyword>
<evidence type="ECO:0000313" key="9">
    <source>
        <dbReference type="Proteomes" id="UP000288716"/>
    </source>
</evidence>
<evidence type="ECO:0000256" key="3">
    <source>
        <dbReference type="ARBA" id="ARBA00023015"/>
    </source>
</evidence>
<dbReference type="Proteomes" id="UP000288716">
    <property type="component" value="Unassembled WGS sequence"/>
</dbReference>
<dbReference type="CDD" id="cd18627">
    <property type="entry name" value="CD_polycomb_like"/>
    <property type="match status" value="1"/>
</dbReference>
<proteinExistence type="predicted"/>
<gene>
    <name evidence="8" type="ORF">B4U80_01771</name>
</gene>
<feature type="compositionally biased region" description="Basic residues" evidence="6">
    <location>
        <begin position="65"/>
        <end position="76"/>
    </location>
</feature>
<keyword evidence="4" id="KW-0804">Transcription</keyword>
<dbReference type="EMBL" id="NCKV01000131">
    <property type="protein sequence ID" value="RWS31556.1"/>
    <property type="molecule type" value="Genomic_DNA"/>
</dbReference>
<dbReference type="InterPro" id="IPR052458">
    <property type="entry name" value="PcG_PRC1-like_component"/>
</dbReference>
<dbReference type="PROSITE" id="PS00598">
    <property type="entry name" value="CHROMO_1"/>
    <property type="match status" value="1"/>
</dbReference>
<dbReference type="InterPro" id="IPR000953">
    <property type="entry name" value="Chromo/chromo_shadow_dom"/>
</dbReference>
<dbReference type="PRINTS" id="PR00504">
    <property type="entry name" value="CHROMODOMAIN"/>
</dbReference>
<dbReference type="Gene3D" id="2.40.50.40">
    <property type="match status" value="1"/>
</dbReference>
<dbReference type="PROSITE" id="PS50013">
    <property type="entry name" value="CHROMO_2"/>
    <property type="match status" value="1"/>
</dbReference>
<dbReference type="GO" id="GO:0035102">
    <property type="term" value="C:PRC1 complex"/>
    <property type="evidence" value="ECO:0007669"/>
    <property type="project" value="TreeGrafter"/>
</dbReference>
<evidence type="ECO:0000259" key="7">
    <source>
        <dbReference type="PROSITE" id="PS50013"/>
    </source>
</evidence>
<comment type="caution">
    <text evidence="8">The sequence shown here is derived from an EMBL/GenBank/DDBJ whole genome shotgun (WGS) entry which is preliminary data.</text>
</comment>
<dbReference type="Pfam" id="PF00385">
    <property type="entry name" value="Chromo"/>
    <property type="match status" value="1"/>
</dbReference>
<keyword evidence="2" id="KW-0678">Repressor</keyword>
<dbReference type="SUPFAM" id="SSF54160">
    <property type="entry name" value="Chromo domain-like"/>
    <property type="match status" value="1"/>
</dbReference>
<dbReference type="InterPro" id="IPR033773">
    <property type="entry name" value="CBX7_C"/>
</dbReference>
<dbReference type="VEuPathDB" id="VectorBase:LDEU000486"/>
<evidence type="ECO:0000256" key="5">
    <source>
        <dbReference type="ARBA" id="ARBA00023242"/>
    </source>
</evidence>
<keyword evidence="9" id="KW-1185">Reference proteome</keyword>
<dbReference type="InterPro" id="IPR023780">
    <property type="entry name" value="Chromo_domain"/>
</dbReference>
<dbReference type="InterPro" id="IPR017984">
    <property type="entry name" value="Chromo_dom_subgr"/>
</dbReference>
<dbReference type="Pfam" id="PF17218">
    <property type="entry name" value="CBX7_C"/>
    <property type="match status" value="1"/>
</dbReference>
<feature type="domain" description="Chromo" evidence="7">
    <location>
        <begin position="11"/>
        <end position="69"/>
    </location>
</feature>
<evidence type="ECO:0000256" key="6">
    <source>
        <dbReference type="SAM" id="MobiDB-lite"/>
    </source>
</evidence>
<dbReference type="OrthoDB" id="8192126at2759"/>
<name>A0A443SVK8_9ACAR</name>
<reference evidence="8 9" key="1">
    <citation type="journal article" date="2018" name="Gigascience">
        <title>Genomes of trombidid mites reveal novel predicted allergens and laterally-transferred genes associated with secondary metabolism.</title>
        <authorList>
            <person name="Dong X."/>
            <person name="Chaisiri K."/>
            <person name="Xia D."/>
            <person name="Armstrong S.D."/>
            <person name="Fang Y."/>
            <person name="Donnelly M.J."/>
            <person name="Kadowaki T."/>
            <person name="McGarry J.W."/>
            <person name="Darby A.C."/>
            <person name="Makepeace B.L."/>
        </authorList>
    </citation>
    <scope>NUCLEOTIDE SEQUENCE [LARGE SCALE GENOMIC DNA]</scope>
    <source>
        <strain evidence="8">UoL-UT</strain>
    </source>
</reference>
<dbReference type="GO" id="GO:0000785">
    <property type="term" value="C:chromatin"/>
    <property type="evidence" value="ECO:0007669"/>
    <property type="project" value="TreeGrafter"/>
</dbReference>
<organism evidence="8 9">
    <name type="scientific">Leptotrombidium deliense</name>
    <dbReference type="NCBI Taxonomy" id="299467"/>
    <lineage>
        <taxon>Eukaryota</taxon>
        <taxon>Metazoa</taxon>
        <taxon>Ecdysozoa</taxon>
        <taxon>Arthropoda</taxon>
        <taxon>Chelicerata</taxon>
        <taxon>Arachnida</taxon>
        <taxon>Acari</taxon>
        <taxon>Acariformes</taxon>
        <taxon>Trombidiformes</taxon>
        <taxon>Prostigmata</taxon>
        <taxon>Anystina</taxon>
        <taxon>Parasitengona</taxon>
        <taxon>Trombiculoidea</taxon>
        <taxon>Trombiculidae</taxon>
        <taxon>Leptotrombidium</taxon>
    </lineage>
</organism>
<comment type="subcellular location">
    <subcellularLocation>
        <location evidence="1">Nucleus</location>
    </subcellularLocation>
</comment>
<accession>A0A443SVK8</accession>
<dbReference type="AlphaFoldDB" id="A0A443SVK8"/>
<dbReference type="PANTHER" id="PTHR46389">
    <property type="entry name" value="POLYCOMB GROUP PROTEIN PC"/>
    <property type="match status" value="1"/>
</dbReference>
<evidence type="ECO:0000256" key="4">
    <source>
        <dbReference type="ARBA" id="ARBA00023163"/>
    </source>
</evidence>
<dbReference type="FunFam" id="2.40.50.40:FF:000006">
    <property type="entry name" value="Chromobox protein homolog 7"/>
    <property type="match status" value="1"/>
</dbReference>
<keyword evidence="5" id="KW-0539">Nucleus</keyword>